<protein>
    <submittedName>
        <fullName evidence="1">Uncharacterized protein</fullName>
    </submittedName>
</protein>
<comment type="caution">
    <text evidence="1">The sequence shown here is derived from an EMBL/GenBank/DDBJ whole genome shotgun (WGS) entry which is preliminary data.</text>
</comment>
<proteinExistence type="predicted"/>
<accession>A0AAD7I0Y2</accession>
<name>A0AAD7I0Y2_9AGAR</name>
<sequence length="84" mass="9781">QEIMFAFNAQHDCIPCKCRTNTVPVRQERIITDCTELQINHTTEEQFILNMHGLHNAHLIHEVLPRTLTAPVPYPPDRVSSHRR</sequence>
<dbReference type="EMBL" id="JARJLG010000183">
    <property type="protein sequence ID" value="KAJ7731432.1"/>
    <property type="molecule type" value="Genomic_DNA"/>
</dbReference>
<evidence type="ECO:0000313" key="1">
    <source>
        <dbReference type="EMBL" id="KAJ7731432.1"/>
    </source>
</evidence>
<dbReference type="Proteomes" id="UP001215280">
    <property type="component" value="Unassembled WGS sequence"/>
</dbReference>
<dbReference type="AlphaFoldDB" id="A0AAD7I0Y2"/>
<evidence type="ECO:0000313" key="2">
    <source>
        <dbReference type="Proteomes" id="UP001215280"/>
    </source>
</evidence>
<organism evidence="1 2">
    <name type="scientific">Mycena maculata</name>
    <dbReference type="NCBI Taxonomy" id="230809"/>
    <lineage>
        <taxon>Eukaryota</taxon>
        <taxon>Fungi</taxon>
        <taxon>Dikarya</taxon>
        <taxon>Basidiomycota</taxon>
        <taxon>Agaricomycotina</taxon>
        <taxon>Agaricomycetes</taxon>
        <taxon>Agaricomycetidae</taxon>
        <taxon>Agaricales</taxon>
        <taxon>Marasmiineae</taxon>
        <taxon>Mycenaceae</taxon>
        <taxon>Mycena</taxon>
    </lineage>
</organism>
<reference evidence="1" key="1">
    <citation type="submission" date="2023-03" db="EMBL/GenBank/DDBJ databases">
        <title>Massive genome expansion in bonnet fungi (Mycena s.s.) driven by repeated elements and novel gene families across ecological guilds.</title>
        <authorList>
            <consortium name="Lawrence Berkeley National Laboratory"/>
            <person name="Harder C.B."/>
            <person name="Miyauchi S."/>
            <person name="Viragh M."/>
            <person name="Kuo A."/>
            <person name="Thoen E."/>
            <person name="Andreopoulos B."/>
            <person name="Lu D."/>
            <person name="Skrede I."/>
            <person name="Drula E."/>
            <person name="Henrissat B."/>
            <person name="Morin E."/>
            <person name="Kohler A."/>
            <person name="Barry K."/>
            <person name="LaButti K."/>
            <person name="Morin E."/>
            <person name="Salamov A."/>
            <person name="Lipzen A."/>
            <person name="Mereny Z."/>
            <person name="Hegedus B."/>
            <person name="Baldrian P."/>
            <person name="Stursova M."/>
            <person name="Weitz H."/>
            <person name="Taylor A."/>
            <person name="Grigoriev I.V."/>
            <person name="Nagy L.G."/>
            <person name="Martin F."/>
            <person name="Kauserud H."/>
        </authorList>
    </citation>
    <scope>NUCLEOTIDE SEQUENCE</scope>
    <source>
        <strain evidence="1">CBHHK188m</strain>
    </source>
</reference>
<keyword evidence="2" id="KW-1185">Reference proteome</keyword>
<feature type="non-terminal residue" evidence="1">
    <location>
        <position position="1"/>
    </location>
</feature>
<feature type="non-terminal residue" evidence="1">
    <location>
        <position position="84"/>
    </location>
</feature>
<gene>
    <name evidence="1" type="ORF">DFH07DRAFT_715733</name>
</gene>